<accession>A0A9X4P1U6</accession>
<protein>
    <submittedName>
        <fullName evidence="1">Uncharacterized protein</fullName>
    </submittedName>
</protein>
<organism evidence="1 2">
    <name type="scientific">Lactococcus formosensis</name>
    <dbReference type="NCBI Taxonomy" id="1281486"/>
    <lineage>
        <taxon>Bacteria</taxon>
        <taxon>Bacillati</taxon>
        <taxon>Bacillota</taxon>
        <taxon>Bacilli</taxon>
        <taxon>Lactobacillales</taxon>
        <taxon>Streptococcaceae</taxon>
        <taxon>Lactococcus</taxon>
    </lineage>
</organism>
<dbReference type="AlphaFoldDB" id="A0A9X4P1U6"/>
<reference evidence="1" key="1">
    <citation type="submission" date="2022-06" db="EMBL/GenBank/DDBJ databases">
        <title>Lactococcus from bovine mastitis in China.</title>
        <authorList>
            <person name="Lin Y."/>
            <person name="Han B."/>
        </authorList>
    </citation>
    <scope>NUCLEOTIDE SEQUENCE</scope>
    <source>
        <strain evidence="1">Ningxia-I-26</strain>
    </source>
</reference>
<proteinExistence type="predicted"/>
<comment type="caution">
    <text evidence="1">The sequence shown here is derived from an EMBL/GenBank/DDBJ whole genome shotgun (WGS) entry which is preliminary data.</text>
</comment>
<evidence type="ECO:0000313" key="1">
    <source>
        <dbReference type="EMBL" id="MDG6146235.1"/>
    </source>
</evidence>
<gene>
    <name evidence="1" type="ORF">NF717_11345</name>
</gene>
<keyword evidence="2" id="KW-1185">Reference proteome</keyword>
<dbReference type="EMBL" id="JAMWFV010000036">
    <property type="protein sequence ID" value="MDG6146235.1"/>
    <property type="molecule type" value="Genomic_DNA"/>
</dbReference>
<name>A0A9X4P1U6_9LACT</name>
<dbReference type="RefSeq" id="WP_259744686.1">
    <property type="nucleotide sequence ID" value="NZ_JAMWFJ010000012.1"/>
</dbReference>
<evidence type="ECO:0000313" key="2">
    <source>
        <dbReference type="Proteomes" id="UP001153199"/>
    </source>
</evidence>
<dbReference type="Proteomes" id="UP001153199">
    <property type="component" value="Unassembled WGS sequence"/>
</dbReference>
<sequence>MTNEEQQIIKAMILENEKDVVVIKKIKEYTNLSVLQAEKVYEKIKKGL</sequence>